<feature type="transmembrane region" description="Helical" evidence="8">
    <location>
        <begin position="337"/>
        <end position="360"/>
    </location>
</feature>
<feature type="transmembrane region" description="Helical" evidence="8">
    <location>
        <begin position="77"/>
        <end position="97"/>
    </location>
</feature>
<evidence type="ECO:0000313" key="10">
    <source>
        <dbReference type="Proteomes" id="UP000276128"/>
    </source>
</evidence>
<feature type="transmembrane region" description="Helical" evidence="8">
    <location>
        <begin position="12"/>
        <end position="34"/>
    </location>
</feature>
<keyword evidence="4" id="KW-0309">Germination</keyword>
<comment type="caution">
    <text evidence="9">The sequence shown here is derived from an EMBL/GenBank/DDBJ whole genome shotgun (WGS) entry which is preliminary data.</text>
</comment>
<evidence type="ECO:0000256" key="1">
    <source>
        <dbReference type="ARBA" id="ARBA00004141"/>
    </source>
</evidence>
<dbReference type="InterPro" id="IPR004761">
    <property type="entry name" value="Spore_GerAB"/>
</dbReference>
<evidence type="ECO:0000256" key="2">
    <source>
        <dbReference type="ARBA" id="ARBA00007998"/>
    </source>
</evidence>
<evidence type="ECO:0000256" key="7">
    <source>
        <dbReference type="ARBA" id="ARBA00023136"/>
    </source>
</evidence>
<gene>
    <name evidence="9" type="ORF">EJQ19_05970</name>
</gene>
<comment type="subcellular location">
    <subcellularLocation>
        <location evidence="1">Membrane</location>
        <topology evidence="1">Multi-pass membrane protein</topology>
    </subcellularLocation>
</comment>
<feature type="transmembrane region" description="Helical" evidence="8">
    <location>
        <begin position="307"/>
        <end position="325"/>
    </location>
</feature>
<organism evidence="9 10">
    <name type="scientific">Paenibacillus whitsoniae</name>
    <dbReference type="NCBI Taxonomy" id="2496558"/>
    <lineage>
        <taxon>Bacteria</taxon>
        <taxon>Bacillati</taxon>
        <taxon>Bacillota</taxon>
        <taxon>Bacilli</taxon>
        <taxon>Bacillales</taxon>
        <taxon>Paenibacillaceae</taxon>
        <taxon>Paenibacillus</taxon>
    </lineage>
</organism>
<dbReference type="PANTHER" id="PTHR34975:SF2">
    <property type="entry name" value="SPORE GERMINATION PROTEIN A2"/>
    <property type="match status" value="1"/>
</dbReference>
<proteinExistence type="inferred from homology"/>
<feature type="transmembrane region" description="Helical" evidence="8">
    <location>
        <begin position="185"/>
        <end position="208"/>
    </location>
</feature>
<reference evidence="9 10" key="1">
    <citation type="submission" date="2018-12" db="EMBL/GenBank/DDBJ databases">
        <title>Bacillus ochoae sp. nov., Paenibacillus whitsoniae sp. nov., Paenibacillus spiritus sp. nov. Isolated from the Mars Exploration Rover during spacecraft assembly.</title>
        <authorList>
            <person name="Seuylemezian A."/>
            <person name="Vaishampayan P."/>
        </authorList>
    </citation>
    <scope>NUCLEOTIDE SEQUENCE [LARGE SCALE GENOMIC DNA]</scope>
    <source>
        <strain evidence="9 10">MER 54</strain>
    </source>
</reference>
<keyword evidence="6 8" id="KW-1133">Transmembrane helix</keyword>
<accession>A0A3S0IDX0</accession>
<name>A0A3S0IDX0_9BACL</name>
<keyword evidence="5 8" id="KW-0812">Transmembrane</keyword>
<feature type="transmembrane region" description="Helical" evidence="8">
    <location>
        <begin position="117"/>
        <end position="134"/>
    </location>
</feature>
<dbReference type="Pfam" id="PF03845">
    <property type="entry name" value="Spore_permease"/>
    <property type="match status" value="1"/>
</dbReference>
<feature type="transmembrane region" description="Helical" evidence="8">
    <location>
        <begin position="40"/>
        <end position="65"/>
    </location>
</feature>
<feature type="transmembrane region" description="Helical" evidence="8">
    <location>
        <begin position="220"/>
        <end position="243"/>
    </location>
</feature>
<keyword evidence="7 8" id="KW-0472">Membrane</keyword>
<keyword evidence="3" id="KW-0813">Transport</keyword>
<evidence type="ECO:0000256" key="6">
    <source>
        <dbReference type="ARBA" id="ARBA00022989"/>
    </source>
</evidence>
<dbReference type="OrthoDB" id="2663541at2"/>
<feature type="transmembrane region" description="Helical" evidence="8">
    <location>
        <begin position="146"/>
        <end position="165"/>
    </location>
</feature>
<dbReference type="RefSeq" id="WP_126140275.1">
    <property type="nucleotide sequence ID" value="NZ_RXHU01000015.1"/>
</dbReference>
<dbReference type="Proteomes" id="UP000276128">
    <property type="component" value="Unassembled WGS sequence"/>
</dbReference>
<evidence type="ECO:0000313" key="9">
    <source>
        <dbReference type="EMBL" id="RTE10813.1"/>
    </source>
</evidence>
<dbReference type="GO" id="GO:0016020">
    <property type="term" value="C:membrane"/>
    <property type="evidence" value="ECO:0007669"/>
    <property type="project" value="UniProtKB-SubCell"/>
</dbReference>
<keyword evidence="10" id="KW-1185">Reference proteome</keyword>
<evidence type="ECO:0000256" key="4">
    <source>
        <dbReference type="ARBA" id="ARBA00022544"/>
    </source>
</evidence>
<dbReference type="AlphaFoldDB" id="A0A3S0IDX0"/>
<sequence length="366" mass="41210">MYQKEQINSFQMALLFFAFMTGSSIVNIPGPLIGFARNGAWLSLLIAMCSGLLMLSGVLFLYKRFPELTLIEYSRKLVGNVLTCILAIAFVSFQWHMTSGIVLDIGLFMTSSMMRQTPLYLFLFFVYIVAALSVRSGIETIARMLLVPFVIVILFIVLTLILSINNYDVYQLLPVMPEGVKPILLGGYFAYGFPYTELILMSMLLPYVRSDERSLVGKRMYVALLLNGFFLLAVTLCTILVFGPMAGERKYSMFEVARIINMLEVIQRIESIIGISLITTALMKATITLYILNLTLSNLFKLSDNRILVYPLALTCFLFSLMQIRKGAAFWVNSVSVLHGIWGTFALVLPLLLLIAVALLRRKQNE</sequence>
<dbReference type="EMBL" id="RXHU01000015">
    <property type="protein sequence ID" value="RTE10813.1"/>
    <property type="molecule type" value="Genomic_DNA"/>
</dbReference>
<protein>
    <submittedName>
        <fullName evidence="9">Spore gernimation protein</fullName>
    </submittedName>
</protein>
<dbReference type="PANTHER" id="PTHR34975">
    <property type="entry name" value="SPORE GERMINATION PROTEIN A2"/>
    <property type="match status" value="1"/>
</dbReference>
<dbReference type="GO" id="GO:0009847">
    <property type="term" value="P:spore germination"/>
    <property type="evidence" value="ECO:0007669"/>
    <property type="project" value="InterPro"/>
</dbReference>
<dbReference type="NCBIfam" id="TIGR00912">
    <property type="entry name" value="2A0309"/>
    <property type="match status" value="1"/>
</dbReference>
<feature type="transmembrane region" description="Helical" evidence="8">
    <location>
        <begin position="272"/>
        <end position="295"/>
    </location>
</feature>
<comment type="similarity">
    <text evidence="2">Belongs to the amino acid-polyamine-organocation (APC) superfamily. Spore germination protein (SGP) (TC 2.A.3.9) family.</text>
</comment>
<evidence type="ECO:0000256" key="5">
    <source>
        <dbReference type="ARBA" id="ARBA00022692"/>
    </source>
</evidence>
<evidence type="ECO:0000256" key="3">
    <source>
        <dbReference type="ARBA" id="ARBA00022448"/>
    </source>
</evidence>
<evidence type="ECO:0000256" key="8">
    <source>
        <dbReference type="SAM" id="Phobius"/>
    </source>
</evidence>